<proteinExistence type="predicted"/>
<evidence type="ECO:0000256" key="1">
    <source>
        <dbReference type="SAM" id="Phobius"/>
    </source>
</evidence>
<dbReference type="EMBL" id="JNGW01000037">
    <property type="protein sequence ID" value="KDR52897.1"/>
    <property type="molecule type" value="Genomic_DNA"/>
</dbReference>
<reference evidence="2 3" key="1">
    <citation type="submission" date="2013-08" db="EMBL/GenBank/DDBJ databases">
        <authorList>
            <person name="Weinstock G."/>
            <person name="Sodergren E."/>
            <person name="Wylie T."/>
            <person name="Fulton L."/>
            <person name="Fulton R."/>
            <person name="Fronick C."/>
            <person name="O'Laughlin M."/>
            <person name="Godfrey J."/>
            <person name="Miner T."/>
            <person name="Herter B."/>
            <person name="Appelbaum E."/>
            <person name="Cordes M."/>
            <person name="Lek S."/>
            <person name="Wollam A."/>
            <person name="Pepin K.H."/>
            <person name="Palsikar V.B."/>
            <person name="Mitreva M."/>
            <person name="Wilson R.K."/>
        </authorList>
    </citation>
    <scope>NUCLEOTIDE SEQUENCE [LARGE SCALE GENOMIC DNA]</scope>
    <source>
        <strain evidence="2 3">ATCC 15930</strain>
    </source>
</reference>
<keyword evidence="1" id="KW-0812">Transmembrane</keyword>
<dbReference type="AlphaFoldDB" id="A0A069QJP3"/>
<feature type="transmembrane region" description="Helical" evidence="1">
    <location>
        <begin position="31"/>
        <end position="50"/>
    </location>
</feature>
<dbReference type="PATRIC" id="fig|1122985.7.peg.1023"/>
<organism evidence="2 3">
    <name type="scientific">Hoylesella loescheii DSM 19665 = JCM 12249 = ATCC 15930</name>
    <dbReference type="NCBI Taxonomy" id="1122985"/>
    <lineage>
        <taxon>Bacteria</taxon>
        <taxon>Pseudomonadati</taxon>
        <taxon>Bacteroidota</taxon>
        <taxon>Bacteroidia</taxon>
        <taxon>Bacteroidales</taxon>
        <taxon>Prevotellaceae</taxon>
        <taxon>Hoylesella</taxon>
    </lineage>
</organism>
<accession>A0A069QJP3</accession>
<evidence type="ECO:0000313" key="2">
    <source>
        <dbReference type="EMBL" id="KDR52897.1"/>
    </source>
</evidence>
<keyword evidence="1" id="KW-0472">Membrane</keyword>
<comment type="caution">
    <text evidence="2">The sequence shown here is derived from an EMBL/GenBank/DDBJ whole genome shotgun (WGS) entry which is preliminary data.</text>
</comment>
<name>A0A069QJP3_HOYLO</name>
<gene>
    <name evidence="2" type="ORF">HMPREF1991_00987</name>
</gene>
<dbReference type="HOGENOM" id="CLU_2882235_0_0_10"/>
<keyword evidence="1" id="KW-1133">Transmembrane helix</keyword>
<keyword evidence="3" id="KW-1185">Reference proteome</keyword>
<protein>
    <submittedName>
        <fullName evidence="2">Uncharacterized protein</fullName>
    </submittedName>
</protein>
<sequence length="74" mass="8679">MDHVTLKGRKIMRQEKRTKSVLKQYAEQRKLMYSIVLACAIILMCCYLGYCFGRDCAIRDNAKETSAIMERQQK</sequence>
<evidence type="ECO:0000313" key="3">
    <source>
        <dbReference type="Proteomes" id="UP000027442"/>
    </source>
</evidence>
<dbReference type="Proteomes" id="UP000027442">
    <property type="component" value="Unassembled WGS sequence"/>
</dbReference>